<accession>A0A8T0JGA2</accession>
<proteinExistence type="predicted"/>
<dbReference type="AlphaFoldDB" id="A0A8T0JGA2"/>
<dbReference type="PANTHER" id="PTHR32448">
    <property type="entry name" value="OS08G0158400 PROTEIN"/>
    <property type="match status" value="1"/>
</dbReference>
<organism evidence="1 2">
    <name type="scientific">Phaseolus angularis</name>
    <name type="common">Azuki bean</name>
    <name type="synonym">Vigna angularis</name>
    <dbReference type="NCBI Taxonomy" id="3914"/>
    <lineage>
        <taxon>Eukaryota</taxon>
        <taxon>Viridiplantae</taxon>
        <taxon>Streptophyta</taxon>
        <taxon>Embryophyta</taxon>
        <taxon>Tracheophyta</taxon>
        <taxon>Spermatophyta</taxon>
        <taxon>Magnoliopsida</taxon>
        <taxon>eudicotyledons</taxon>
        <taxon>Gunneridae</taxon>
        <taxon>Pentapetalae</taxon>
        <taxon>rosids</taxon>
        <taxon>fabids</taxon>
        <taxon>Fabales</taxon>
        <taxon>Fabaceae</taxon>
        <taxon>Papilionoideae</taxon>
        <taxon>50 kb inversion clade</taxon>
        <taxon>NPAAA clade</taxon>
        <taxon>indigoferoid/millettioid clade</taxon>
        <taxon>Phaseoleae</taxon>
        <taxon>Vigna</taxon>
    </lineage>
</organism>
<dbReference type="EMBL" id="JABFOF010000011">
    <property type="protein sequence ID" value="KAG2371023.1"/>
    <property type="molecule type" value="Genomic_DNA"/>
</dbReference>
<protein>
    <submittedName>
        <fullName evidence="1">Berberine bridge enzyme-like 1</fullName>
    </submittedName>
</protein>
<sequence length="175" mass="19783">MRLLLQPEGKTLKATIVALFLGGADEVVSLMGKEFPLMGLKKENCSEVSWIESVLWWNDPKSLENGDKPEILLDRKPNNGIFLKRKSDFIEKGISKDGWETIFKRIVELGKTGIAFNPYGGKMDEIAPDATPFPHRKGNMFKLQYSVNWVDPSCRNPYVSVPQPTDIRCLKEKAV</sequence>
<dbReference type="Proteomes" id="UP000743370">
    <property type="component" value="Unassembled WGS sequence"/>
</dbReference>
<evidence type="ECO:0000313" key="2">
    <source>
        <dbReference type="Proteomes" id="UP000743370"/>
    </source>
</evidence>
<evidence type="ECO:0000313" key="1">
    <source>
        <dbReference type="EMBL" id="KAG2371023.1"/>
    </source>
</evidence>
<name>A0A8T0JGA2_PHAAN</name>
<gene>
    <name evidence="1" type="ORF">HKW66_Vig0211970</name>
</gene>
<reference evidence="1 2" key="1">
    <citation type="submission" date="2020-05" db="EMBL/GenBank/DDBJ databases">
        <title>Vigna angularis (adzuki bean) Var. LongXiaoDou No. 4 denovo assembly.</title>
        <authorList>
            <person name="Xiang H."/>
        </authorList>
    </citation>
    <scope>NUCLEOTIDE SEQUENCE [LARGE SCALE GENOMIC DNA]</scope>
    <source>
        <tissue evidence="1">Leaf</tissue>
    </source>
</reference>
<dbReference type="Gene3D" id="3.40.462.20">
    <property type="match status" value="1"/>
</dbReference>
<comment type="caution">
    <text evidence="1">The sequence shown here is derived from an EMBL/GenBank/DDBJ whole genome shotgun (WGS) entry which is preliminary data.</text>
</comment>